<dbReference type="PANTHER" id="PTHR36399">
    <property type="entry name" value="PHOTOSYNTHETIC NDH SUBUNIT OF SUBCOMPLEX B 5, CHLOROPLASTIC"/>
    <property type="match status" value="1"/>
</dbReference>
<dbReference type="EMBL" id="CM035419">
    <property type="protein sequence ID" value="KAH7415880.1"/>
    <property type="molecule type" value="Genomic_DNA"/>
</dbReference>
<dbReference type="Proteomes" id="UP000825935">
    <property type="component" value="Chromosome 14"/>
</dbReference>
<dbReference type="InterPro" id="IPR034569">
    <property type="entry name" value="PNSB5"/>
</dbReference>
<sequence>MASGCGHALGMNAGPLPKALASYASSLTRIPPCTSSRKSCFIGLLPSGGTRLGSLKAVQFTGIEPDLPEYDFEDTRTAGDGEEHLFEYGIADGHHTFHKKDANVDTWEAFKEPFIEAGGPSGFQAFLAWGTLPALLAMVWFGVQVEYVFLAFVLFVFAFIGLEMDKPVQDHEFPPEIYMERRKKRMENITE</sequence>
<dbReference type="AlphaFoldDB" id="A0A8T2T8P7"/>
<organism evidence="2 3">
    <name type="scientific">Ceratopteris richardii</name>
    <name type="common">Triangle waterfern</name>
    <dbReference type="NCBI Taxonomy" id="49495"/>
    <lineage>
        <taxon>Eukaryota</taxon>
        <taxon>Viridiplantae</taxon>
        <taxon>Streptophyta</taxon>
        <taxon>Embryophyta</taxon>
        <taxon>Tracheophyta</taxon>
        <taxon>Polypodiopsida</taxon>
        <taxon>Polypodiidae</taxon>
        <taxon>Polypodiales</taxon>
        <taxon>Pteridineae</taxon>
        <taxon>Pteridaceae</taxon>
        <taxon>Parkerioideae</taxon>
        <taxon>Ceratopteris</taxon>
    </lineage>
</organism>
<gene>
    <name evidence="2" type="ORF">KP509_14G064300</name>
</gene>
<keyword evidence="1" id="KW-0812">Transmembrane</keyword>
<reference evidence="2" key="1">
    <citation type="submission" date="2021-08" db="EMBL/GenBank/DDBJ databases">
        <title>WGS assembly of Ceratopteris richardii.</title>
        <authorList>
            <person name="Marchant D.B."/>
            <person name="Chen G."/>
            <person name="Jenkins J."/>
            <person name="Shu S."/>
            <person name="Leebens-Mack J."/>
            <person name="Grimwood J."/>
            <person name="Schmutz J."/>
            <person name="Soltis P."/>
            <person name="Soltis D."/>
            <person name="Chen Z.-H."/>
        </authorList>
    </citation>
    <scope>NUCLEOTIDE SEQUENCE</scope>
    <source>
        <strain evidence="2">Whitten #5841</strain>
        <tissue evidence="2">Leaf</tissue>
    </source>
</reference>
<dbReference type="GO" id="GO:0009507">
    <property type="term" value="C:chloroplast"/>
    <property type="evidence" value="ECO:0007669"/>
    <property type="project" value="InterPro"/>
</dbReference>
<feature type="transmembrane region" description="Helical" evidence="1">
    <location>
        <begin position="147"/>
        <end position="164"/>
    </location>
</feature>
<protein>
    <submittedName>
        <fullName evidence="2">Uncharacterized protein</fullName>
    </submittedName>
</protein>
<dbReference type="OMA" id="EDPRDRW"/>
<dbReference type="PANTHER" id="PTHR36399:SF1">
    <property type="entry name" value="PHOTOSYNTHETIC NDH SUBUNIT OF SUBCOMPLEX B 5, CHLOROPLASTIC"/>
    <property type="match status" value="1"/>
</dbReference>
<keyword evidence="1" id="KW-1133">Transmembrane helix</keyword>
<keyword evidence="3" id="KW-1185">Reference proteome</keyword>
<evidence type="ECO:0000256" key="1">
    <source>
        <dbReference type="SAM" id="Phobius"/>
    </source>
</evidence>
<evidence type="ECO:0000313" key="2">
    <source>
        <dbReference type="EMBL" id="KAH7415880.1"/>
    </source>
</evidence>
<accession>A0A8T2T8P7</accession>
<proteinExistence type="predicted"/>
<name>A0A8T2T8P7_CERRI</name>
<evidence type="ECO:0000313" key="3">
    <source>
        <dbReference type="Proteomes" id="UP000825935"/>
    </source>
</evidence>
<comment type="caution">
    <text evidence="2">The sequence shown here is derived from an EMBL/GenBank/DDBJ whole genome shotgun (WGS) entry which is preliminary data.</text>
</comment>
<dbReference type="GO" id="GO:0006979">
    <property type="term" value="P:response to oxidative stress"/>
    <property type="evidence" value="ECO:0007669"/>
    <property type="project" value="InterPro"/>
</dbReference>
<dbReference type="OrthoDB" id="1925600at2759"/>
<keyword evidence="1" id="KW-0472">Membrane</keyword>